<dbReference type="PANTHER" id="PTHR23282:SF101">
    <property type="entry name" value="MAM DOMAIN-CONTAINING PROTEIN"/>
    <property type="match status" value="1"/>
</dbReference>
<feature type="domain" description="MAM" evidence="3">
    <location>
        <begin position="710"/>
        <end position="868"/>
    </location>
</feature>
<dbReference type="InterPro" id="IPR000998">
    <property type="entry name" value="MAM_dom"/>
</dbReference>
<evidence type="ECO:0000313" key="4">
    <source>
        <dbReference type="EMBL" id="KAG0721748.1"/>
    </source>
</evidence>
<dbReference type="InterPro" id="IPR002172">
    <property type="entry name" value="LDrepeatLR_classA_rpt"/>
</dbReference>
<dbReference type="PROSITE" id="PS50068">
    <property type="entry name" value="LDLRA_2"/>
    <property type="match status" value="2"/>
</dbReference>
<evidence type="ECO:0000313" key="5">
    <source>
        <dbReference type="Proteomes" id="UP000770661"/>
    </source>
</evidence>
<dbReference type="CDD" id="cd06263">
    <property type="entry name" value="MAM"/>
    <property type="match status" value="5"/>
</dbReference>
<dbReference type="InterPro" id="IPR051560">
    <property type="entry name" value="MAM_domain-containing"/>
</dbReference>
<feature type="disulfide bond" evidence="2">
    <location>
        <begin position="360"/>
        <end position="375"/>
    </location>
</feature>
<feature type="domain" description="MAM" evidence="3">
    <location>
        <begin position="376"/>
        <end position="545"/>
    </location>
</feature>
<accession>A0A8J4Y596</accession>
<proteinExistence type="predicted"/>
<name>A0A8J4Y596_CHIOP</name>
<dbReference type="PROSITE" id="PS50060">
    <property type="entry name" value="MAM_2"/>
    <property type="match status" value="6"/>
</dbReference>
<dbReference type="InterPro" id="IPR036055">
    <property type="entry name" value="LDL_receptor-like_sf"/>
</dbReference>
<dbReference type="PRINTS" id="PR00261">
    <property type="entry name" value="LDLRECEPTOR"/>
</dbReference>
<evidence type="ECO:0000256" key="2">
    <source>
        <dbReference type="PROSITE-ProRule" id="PRU00124"/>
    </source>
</evidence>
<feature type="domain" description="MAM" evidence="3">
    <location>
        <begin position="144"/>
        <end position="322"/>
    </location>
</feature>
<dbReference type="Proteomes" id="UP000770661">
    <property type="component" value="Unassembled WGS sequence"/>
</dbReference>
<comment type="caution">
    <text evidence="4">The sequence shown here is derived from an EMBL/GenBank/DDBJ whole genome shotgun (WGS) entry which is preliminary data.</text>
</comment>
<organism evidence="4 5">
    <name type="scientific">Chionoecetes opilio</name>
    <name type="common">Atlantic snow crab</name>
    <name type="synonym">Cancer opilio</name>
    <dbReference type="NCBI Taxonomy" id="41210"/>
    <lineage>
        <taxon>Eukaryota</taxon>
        <taxon>Metazoa</taxon>
        <taxon>Ecdysozoa</taxon>
        <taxon>Arthropoda</taxon>
        <taxon>Crustacea</taxon>
        <taxon>Multicrustacea</taxon>
        <taxon>Malacostraca</taxon>
        <taxon>Eumalacostraca</taxon>
        <taxon>Eucarida</taxon>
        <taxon>Decapoda</taxon>
        <taxon>Pleocyemata</taxon>
        <taxon>Brachyura</taxon>
        <taxon>Eubrachyura</taxon>
        <taxon>Majoidea</taxon>
        <taxon>Majidae</taxon>
        <taxon>Chionoecetes</taxon>
    </lineage>
</organism>
<dbReference type="Pfam" id="PF00057">
    <property type="entry name" value="Ldl_recept_a"/>
    <property type="match status" value="2"/>
</dbReference>
<dbReference type="Gene3D" id="4.10.400.10">
    <property type="entry name" value="Low-density Lipoprotein Receptor"/>
    <property type="match status" value="2"/>
</dbReference>
<evidence type="ECO:0000259" key="3">
    <source>
        <dbReference type="PROSITE" id="PS50060"/>
    </source>
</evidence>
<dbReference type="GO" id="GO:0016020">
    <property type="term" value="C:membrane"/>
    <property type="evidence" value="ECO:0007669"/>
    <property type="project" value="InterPro"/>
</dbReference>
<feature type="domain" description="MAM" evidence="3">
    <location>
        <begin position="870"/>
        <end position="1028"/>
    </location>
</feature>
<keyword evidence="1 2" id="KW-1015">Disulfide bond</keyword>
<dbReference type="SUPFAM" id="SSF49899">
    <property type="entry name" value="Concanavalin A-like lectins/glucanases"/>
    <property type="match status" value="5"/>
</dbReference>
<dbReference type="Gene3D" id="2.60.120.200">
    <property type="match status" value="6"/>
</dbReference>
<protein>
    <submittedName>
        <fullName evidence="4">MAM and LDL-receptor class A domain-containing protein 2</fullName>
    </submittedName>
</protein>
<dbReference type="AlphaFoldDB" id="A0A8J4Y596"/>
<dbReference type="PROSITE" id="PS01209">
    <property type="entry name" value="LDLRA_1"/>
    <property type="match status" value="2"/>
</dbReference>
<sequence>MIKSTFSGSVNVECFRYRENSNNYYDKHMKITVSVVKDGEVFPLHYLIDTNTAAWVKATVRIMDWKGDFSVQVEGETTGSPSDLTLDDITFDNCGLPSLIPGECPMYHLKCPYTGICIPPSFICDTTNDCGNQEDEKYCEGYPAICTLEEDEECDWTQENEQDDIDWHVGMSNAAVGSTSHLTGPPADHTTRLTTGHYLYITSPPHHNNMEEKQSKKTYRAWFVSPTLMVEPNFPVPCQLRFHYYMYGKNIEELNVYTRTEIYGKKSLSFRRLGEQGQFWDRSVVTATELVYFQFIIEGITNNKDFSNLAIDDLSWTGSCLQVNASLPDGSTPTPPPSPCADDEFYCGYQSACISASKRCDWHNDCKNNADEEFCGECSFEYGLCDWYDASAGMFQWRRISASAFSYISHPNVDHTYNTSEGHYIYLENGVGIDGKTAILNSPKISHMTGPYCELHFWLYVEKPANSNLTLYTYQDQIQGQLLYTLLSHEVQEKVWFKVIATAANVPMNDYFVFKVTPTFDPSTSWEETHSSLAIDDISFFNCNDLTLSLNCNFDNEDLCTWQQDTSDEQDWTKTGINNGSLADHTSGSGYYVSIDFIQPQGKMTTNDKARLISTVQSKPDKYKNVLSLWYYFYGENVGSFRIIERKESTKTNSTLFEVTTTQEDRWLLYQEEMVTDDDFTIILEGEWGERGMGLLAVDDILMKSNLNEAVCGFEGDFCQWLPSNESAGVWTRGQGQQNLTVLPPVDHTHGADTGYYVYLKATGQGEVGFLTSPTYKTVGIQCIRFWYHMLGDNVGHLKVEIDEKTVDYGFIPLWTHSENTFEMWFQGMVTLPDMQKYSVRFMGISGANQNTVLALDDVTFVPGACPQPYVCNFEYDTCEWFNSDRDEFDWVLSSGEEGGGILVDHTVNYETGHYLVTKLEGKKKGDHAQLFGPVVPARHKCMTFWYSMQHIVNATLIVNLMQDETIDLVKLHNSSLLYLWEEISITPDVSSDSYEITLDLVVDEDITFSEFFTIAIDDIAFTEDCDTHTHPHITTQPPTHLPSTYDCDFEQDESETCGWMQESDDGIDWQRCKGSTPTPRLVLRPTTHFLMSMDTMYIVAITWPKMKPLQC</sequence>
<comment type="caution">
    <text evidence="2">Lacks conserved residue(s) required for the propagation of feature annotation.</text>
</comment>
<dbReference type="InterPro" id="IPR023415">
    <property type="entry name" value="LDLR_class-A_CS"/>
</dbReference>
<dbReference type="SUPFAM" id="SSF57424">
    <property type="entry name" value="LDL receptor-like module"/>
    <property type="match status" value="2"/>
</dbReference>
<dbReference type="PANTHER" id="PTHR23282">
    <property type="entry name" value="APICAL ENDOSOMAL GLYCOPROTEIN PRECURSOR"/>
    <property type="match status" value="1"/>
</dbReference>
<dbReference type="SMART" id="SM00192">
    <property type="entry name" value="LDLa"/>
    <property type="match status" value="2"/>
</dbReference>
<dbReference type="EMBL" id="JACEEZ010010569">
    <property type="protein sequence ID" value="KAG0721748.1"/>
    <property type="molecule type" value="Genomic_DNA"/>
</dbReference>
<feature type="disulfide bond" evidence="2">
    <location>
        <begin position="124"/>
        <end position="139"/>
    </location>
</feature>
<feature type="domain" description="MAM" evidence="3">
    <location>
        <begin position="550"/>
        <end position="714"/>
    </location>
</feature>
<dbReference type="SMART" id="SM00137">
    <property type="entry name" value="MAM"/>
    <property type="match status" value="5"/>
</dbReference>
<dbReference type="OrthoDB" id="6341601at2759"/>
<dbReference type="InterPro" id="IPR013320">
    <property type="entry name" value="ConA-like_dom_sf"/>
</dbReference>
<dbReference type="CDD" id="cd00112">
    <property type="entry name" value="LDLa"/>
    <property type="match status" value="2"/>
</dbReference>
<evidence type="ECO:0000256" key="1">
    <source>
        <dbReference type="ARBA" id="ARBA00023157"/>
    </source>
</evidence>
<dbReference type="Pfam" id="PF00629">
    <property type="entry name" value="MAM"/>
    <property type="match status" value="5"/>
</dbReference>
<gene>
    <name evidence="4" type="primary">MLRP2_6</name>
    <name evidence="4" type="ORF">GWK47_045794</name>
</gene>
<keyword evidence="5" id="KW-1185">Reference proteome</keyword>
<feature type="domain" description="MAM" evidence="3">
    <location>
        <begin position="1046"/>
        <end position="1100"/>
    </location>
</feature>
<reference evidence="4" key="1">
    <citation type="submission" date="2020-07" db="EMBL/GenBank/DDBJ databases">
        <title>The High-quality genome of the commercially important snow crab, Chionoecetes opilio.</title>
        <authorList>
            <person name="Jeong J.-H."/>
            <person name="Ryu S."/>
        </authorList>
    </citation>
    <scope>NUCLEOTIDE SEQUENCE</scope>
    <source>
        <strain evidence="4">MADBK_172401_WGS</strain>
        <tissue evidence="4">Digestive gland</tissue>
    </source>
</reference>